<evidence type="ECO:0000313" key="4">
    <source>
        <dbReference type="Proteomes" id="UP000078397"/>
    </source>
</evidence>
<dbReference type="Proteomes" id="UP000078397">
    <property type="component" value="Unassembled WGS sequence"/>
</dbReference>
<comment type="caution">
    <text evidence="3">The sequence shown here is derived from an EMBL/GenBank/DDBJ whole genome shotgun (WGS) entry which is preliminary data.</text>
</comment>
<dbReference type="STRING" id="1380566.A0A179FXF2"/>
<dbReference type="GeneID" id="28855048"/>
<protein>
    <recommendedName>
        <fullName evidence="5">GPI anchored serine-threonine rich protein</fullName>
    </recommendedName>
</protein>
<name>A0A179FXF2_METCM</name>
<feature type="region of interest" description="Disordered" evidence="1">
    <location>
        <begin position="94"/>
        <end position="140"/>
    </location>
</feature>
<feature type="compositionally biased region" description="Low complexity" evidence="1">
    <location>
        <begin position="111"/>
        <end position="140"/>
    </location>
</feature>
<feature type="compositionally biased region" description="Polar residues" evidence="1">
    <location>
        <begin position="94"/>
        <end position="110"/>
    </location>
</feature>
<dbReference type="OrthoDB" id="5152093at2759"/>
<dbReference type="AlphaFoldDB" id="A0A179FXF2"/>
<dbReference type="EMBL" id="LSBJ02000002">
    <property type="protein sequence ID" value="OAQ69898.1"/>
    <property type="molecule type" value="Genomic_DNA"/>
</dbReference>
<feature type="chain" id="PRO_5012926947" description="GPI anchored serine-threonine rich protein" evidence="2">
    <location>
        <begin position="16"/>
        <end position="187"/>
    </location>
</feature>
<feature type="signal peptide" evidence="2">
    <location>
        <begin position="1"/>
        <end position="15"/>
    </location>
</feature>
<keyword evidence="4" id="KW-1185">Reference proteome</keyword>
<organism evidence="3 4">
    <name type="scientific">Pochonia chlamydosporia 170</name>
    <dbReference type="NCBI Taxonomy" id="1380566"/>
    <lineage>
        <taxon>Eukaryota</taxon>
        <taxon>Fungi</taxon>
        <taxon>Dikarya</taxon>
        <taxon>Ascomycota</taxon>
        <taxon>Pezizomycotina</taxon>
        <taxon>Sordariomycetes</taxon>
        <taxon>Hypocreomycetidae</taxon>
        <taxon>Hypocreales</taxon>
        <taxon>Clavicipitaceae</taxon>
        <taxon>Pochonia</taxon>
    </lineage>
</organism>
<dbReference type="RefSeq" id="XP_018146435.1">
    <property type="nucleotide sequence ID" value="XM_018291054.1"/>
</dbReference>
<evidence type="ECO:0000256" key="2">
    <source>
        <dbReference type="SAM" id="SignalP"/>
    </source>
</evidence>
<dbReference type="KEGG" id="pchm:VFPPC_13277"/>
<proteinExistence type="predicted"/>
<reference evidence="3 4" key="1">
    <citation type="journal article" date="2016" name="PLoS Pathog.">
        <title>Biosynthesis of antibiotic leucinostatins in bio-control fungus Purpureocillium lilacinum and their inhibition on phytophthora revealed by genome mining.</title>
        <authorList>
            <person name="Wang G."/>
            <person name="Liu Z."/>
            <person name="Lin R."/>
            <person name="Li E."/>
            <person name="Mao Z."/>
            <person name="Ling J."/>
            <person name="Yang Y."/>
            <person name="Yin W.B."/>
            <person name="Xie B."/>
        </authorList>
    </citation>
    <scope>NUCLEOTIDE SEQUENCE [LARGE SCALE GENOMIC DNA]</scope>
    <source>
        <strain evidence="3">170</strain>
    </source>
</reference>
<evidence type="ECO:0008006" key="5">
    <source>
        <dbReference type="Google" id="ProtNLM"/>
    </source>
</evidence>
<sequence>MKNLVVLAFASGSLATLFEASGLLPRDTTQVACSDLGRKNCGVVCIEQSETCCPDQQGGCPVGSVCWLGDNGKYGCCPVGKTCQGPGGSDITTNTITGPGSTSTVTIPESTTDVVETTATEPTETETIPTTTGPIGTITPVPTTVAPNGTGSLPTTSSPPFTAGAPVNGLALSGVLGGLVAVIAAFL</sequence>
<evidence type="ECO:0000256" key="1">
    <source>
        <dbReference type="SAM" id="MobiDB-lite"/>
    </source>
</evidence>
<evidence type="ECO:0000313" key="3">
    <source>
        <dbReference type="EMBL" id="OAQ69898.1"/>
    </source>
</evidence>
<keyword evidence="2" id="KW-0732">Signal</keyword>
<gene>
    <name evidence="3" type="ORF">VFPPC_13277</name>
</gene>
<accession>A0A179FXF2</accession>